<gene>
    <name evidence="5" type="ORF">CGXH109_LOCUS77325</name>
</gene>
<dbReference type="GO" id="GO:0046872">
    <property type="term" value="F:metal ion binding"/>
    <property type="evidence" value="ECO:0007669"/>
    <property type="project" value="UniProtKB-KW"/>
</dbReference>
<dbReference type="InterPro" id="IPR008030">
    <property type="entry name" value="NmrA-like"/>
</dbReference>
<feature type="domain" description="NmrA-like" evidence="4">
    <location>
        <begin position="302"/>
        <end position="460"/>
    </location>
</feature>
<name>A0A9W4WKS7_9PEZI</name>
<dbReference type="Gene3D" id="3.90.850.10">
    <property type="entry name" value="Fumarylacetoacetase-like, C-terminal domain"/>
    <property type="match status" value="1"/>
</dbReference>
<evidence type="ECO:0000259" key="3">
    <source>
        <dbReference type="Pfam" id="PF01557"/>
    </source>
</evidence>
<sequence length="538" mass="59240">MSFDRLIRFVDEEGRTSYGDLAKPLAAKEIIGTEVTVVVGTLQYGFTRTNEKRTVAKLLNPVPDAPSVLCAGLNYKLHSNETNFVIPTKPVIFMTPAERLTGPLDDIVAHDDAQPMLDYEGELVFVLSKDAKDVKEEDALDSVLGYTIGNDVSARSLVPVEISGNQMGYSKSFDTFGPIGPCITSTKLIPDPQALHLVTTVNGEKRQDTKTGEMIFSVKQLIAYASKNRTLKQGTVVMTGTPNGVGWFSNGLLGHGDVVDVEISEIGSISNKVREQGNGLLGSLISKELFQIWSIPCHYFDLVKALEGQDAVVSALSREAIPLQIPLIDAAAIAGVKRFIPSEFGSNLQDPQIRKFPNYKHKVQVEEYLEQKARSHGITYTYIYNNVFIDLSIETGVVLDLEERKARLYNGRERAVSMITMPTAAQAVVAVLKHSEETKNRPVYIHEGLMSQKQILGHVKEVIWEGEWHEEQVHLDELEKHLAAQATVDGSNMGVFHVYAVKGAFGDGLGETDNQLLGIQPLSEEGFKEMLADIIAKK</sequence>
<dbReference type="GO" id="GO:0006107">
    <property type="term" value="P:oxaloacetate metabolic process"/>
    <property type="evidence" value="ECO:0007669"/>
    <property type="project" value="UniProtKB-ARBA"/>
</dbReference>
<dbReference type="FunFam" id="3.90.850.10:FF:000002">
    <property type="entry name" value="2-hydroxyhepta-2,4-diene-1,7-dioate isomerase"/>
    <property type="match status" value="1"/>
</dbReference>
<evidence type="ECO:0000313" key="6">
    <source>
        <dbReference type="Proteomes" id="UP001152533"/>
    </source>
</evidence>
<dbReference type="Gene3D" id="3.40.50.720">
    <property type="entry name" value="NAD(P)-binding Rossmann-like Domain"/>
    <property type="match status" value="1"/>
</dbReference>
<evidence type="ECO:0000256" key="1">
    <source>
        <dbReference type="ARBA" id="ARBA00010211"/>
    </source>
</evidence>
<dbReference type="SUPFAM" id="SSF56529">
    <property type="entry name" value="FAH"/>
    <property type="match status" value="1"/>
</dbReference>
<dbReference type="InterPro" id="IPR036663">
    <property type="entry name" value="Fumarylacetoacetase_C_sf"/>
</dbReference>
<dbReference type="PANTHER" id="PTHR11820:SF7">
    <property type="entry name" value="ACYLPYRUVASE FAHD1, MITOCHONDRIAL"/>
    <property type="match status" value="1"/>
</dbReference>
<dbReference type="PANTHER" id="PTHR11820">
    <property type="entry name" value="ACYLPYRUVASE"/>
    <property type="match status" value="1"/>
</dbReference>
<dbReference type="EMBL" id="CAMGZC010000576">
    <property type="protein sequence ID" value="CAI0648586.1"/>
    <property type="molecule type" value="Genomic_DNA"/>
</dbReference>
<accession>A0A9W4WKS7</accession>
<evidence type="ECO:0000313" key="5">
    <source>
        <dbReference type="EMBL" id="CAI0648586.1"/>
    </source>
</evidence>
<dbReference type="GO" id="GO:0050163">
    <property type="term" value="F:oxaloacetate tautomerase activity"/>
    <property type="evidence" value="ECO:0007669"/>
    <property type="project" value="UniProtKB-ARBA"/>
</dbReference>
<evidence type="ECO:0008006" key="7">
    <source>
        <dbReference type="Google" id="ProtNLM"/>
    </source>
</evidence>
<comment type="similarity">
    <text evidence="1">Belongs to the FAH family.</text>
</comment>
<dbReference type="Pfam" id="PF05368">
    <property type="entry name" value="NmrA"/>
    <property type="match status" value="1"/>
</dbReference>
<comment type="caution">
    <text evidence="5">The sequence shown here is derived from an EMBL/GenBank/DDBJ whole genome shotgun (WGS) entry which is preliminary data.</text>
</comment>
<proteinExistence type="inferred from homology"/>
<dbReference type="SUPFAM" id="SSF51735">
    <property type="entry name" value="NAD(P)-binding Rossmann-fold domains"/>
    <property type="match status" value="1"/>
</dbReference>
<dbReference type="InterPro" id="IPR011234">
    <property type="entry name" value="Fumarylacetoacetase-like_C"/>
</dbReference>
<evidence type="ECO:0000256" key="2">
    <source>
        <dbReference type="ARBA" id="ARBA00022723"/>
    </source>
</evidence>
<feature type="domain" description="Fumarylacetoacetase-like C-terminal" evidence="3">
    <location>
        <begin position="68"/>
        <end position="274"/>
    </location>
</feature>
<protein>
    <recommendedName>
        <fullName evidence="7">Fumarylacetoacetase-like C-terminal domain-containing protein</fullName>
    </recommendedName>
</protein>
<dbReference type="Proteomes" id="UP001152533">
    <property type="component" value="Unassembled WGS sequence"/>
</dbReference>
<organism evidence="5 6">
    <name type="scientific">Colletotrichum noveboracense</name>
    <dbReference type="NCBI Taxonomy" id="2664923"/>
    <lineage>
        <taxon>Eukaryota</taxon>
        <taxon>Fungi</taxon>
        <taxon>Dikarya</taxon>
        <taxon>Ascomycota</taxon>
        <taxon>Pezizomycotina</taxon>
        <taxon>Sordariomycetes</taxon>
        <taxon>Hypocreomycetidae</taxon>
        <taxon>Glomerellales</taxon>
        <taxon>Glomerellaceae</taxon>
        <taxon>Colletotrichum</taxon>
        <taxon>Colletotrichum gloeosporioides species complex</taxon>
    </lineage>
</organism>
<dbReference type="GO" id="GO:0018773">
    <property type="term" value="F:acetylpyruvate hydrolase activity"/>
    <property type="evidence" value="ECO:0007669"/>
    <property type="project" value="TreeGrafter"/>
</dbReference>
<dbReference type="AlphaFoldDB" id="A0A9W4WKS7"/>
<dbReference type="InterPro" id="IPR036291">
    <property type="entry name" value="NAD(P)-bd_dom_sf"/>
</dbReference>
<dbReference type="Pfam" id="PF01557">
    <property type="entry name" value="FAA_hydrolase"/>
    <property type="match status" value="1"/>
</dbReference>
<keyword evidence="2" id="KW-0479">Metal-binding</keyword>
<reference evidence="5" key="1">
    <citation type="submission" date="2022-08" db="EMBL/GenBank/DDBJ databases">
        <authorList>
            <person name="Giroux E."/>
            <person name="Giroux E."/>
        </authorList>
    </citation>
    <scope>NUCLEOTIDE SEQUENCE</scope>
    <source>
        <strain evidence="5">H1091258</strain>
    </source>
</reference>
<keyword evidence="6" id="KW-1185">Reference proteome</keyword>
<evidence type="ECO:0000259" key="4">
    <source>
        <dbReference type="Pfam" id="PF05368"/>
    </source>
</evidence>